<gene>
    <name evidence="7" type="ORF">A0J61_04116</name>
</gene>
<evidence type="ECO:0000256" key="1">
    <source>
        <dbReference type="ARBA" id="ARBA00004123"/>
    </source>
</evidence>
<reference evidence="7 8" key="1">
    <citation type="submission" date="2016-03" db="EMBL/GenBank/DDBJ databases">
        <title>Choanephora cucurbitarum.</title>
        <authorList>
            <person name="Min B."/>
            <person name="Park H."/>
            <person name="Park J.-H."/>
            <person name="Shin H.-D."/>
            <person name="Choi I.-G."/>
        </authorList>
    </citation>
    <scope>NUCLEOTIDE SEQUENCE [LARGE SCALE GENOMIC DNA]</scope>
    <source>
        <strain evidence="7 8">KUS-F28377</strain>
    </source>
</reference>
<keyword evidence="8" id="KW-1185">Reference proteome</keyword>
<dbReference type="PANTHER" id="PTHR47338">
    <property type="entry name" value="ZN(II)2CYS6 TRANSCRIPTION FACTOR (EUROFUNG)-RELATED"/>
    <property type="match status" value="1"/>
</dbReference>
<comment type="subcellular location">
    <subcellularLocation>
        <location evidence="1">Nucleus</location>
    </subcellularLocation>
</comment>
<evidence type="ECO:0000256" key="6">
    <source>
        <dbReference type="SAM" id="Coils"/>
    </source>
</evidence>
<keyword evidence="3" id="KW-0805">Transcription regulation</keyword>
<evidence type="ECO:0000256" key="5">
    <source>
        <dbReference type="ARBA" id="ARBA00023242"/>
    </source>
</evidence>
<feature type="coiled-coil region" evidence="6">
    <location>
        <begin position="53"/>
        <end position="90"/>
    </location>
</feature>
<evidence type="ECO:0000313" key="7">
    <source>
        <dbReference type="EMBL" id="OBZ87835.1"/>
    </source>
</evidence>
<name>A0A1C7NFG1_9FUNG</name>
<dbReference type="GO" id="GO:0046872">
    <property type="term" value="F:metal ion binding"/>
    <property type="evidence" value="ECO:0007669"/>
    <property type="project" value="UniProtKB-KW"/>
</dbReference>
<evidence type="ECO:0000256" key="3">
    <source>
        <dbReference type="ARBA" id="ARBA00023015"/>
    </source>
</evidence>
<dbReference type="EMBL" id="LUGH01000194">
    <property type="protein sequence ID" value="OBZ87835.1"/>
    <property type="molecule type" value="Genomic_DNA"/>
</dbReference>
<dbReference type="GO" id="GO:0005634">
    <property type="term" value="C:nucleus"/>
    <property type="evidence" value="ECO:0007669"/>
    <property type="project" value="UniProtKB-SubCell"/>
</dbReference>
<keyword evidence="5" id="KW-0539">Nucleus</keyword>
<sequence>MRMVRNKPCAYCQKRRRRCVRPDPKAPCELCNQKQKTCIQGHLSNNSSSDSEEEQARMKIEQEKELLDQVQTLEDELEQMEIAIRQHRKQMLGQREWHMLLQNGSLQLESNIDSLEDLFHFGNAAIRYLSPFGKFFENTLRKTPEERVPSYIRAKVITLGKGQLEVLKTELNEENDEDTYCLIRSVNPRYIVSKLVDMYFSCLETTLFVLHEPSFRAHFNSLEDPLDDVITLAICTVAPLSGCQHNCFTNQEKRRTSEYFYQLCKEKVLGIYQDPKHILESLIAINCMQLFHLCTLRFDEICKWKDTSLIIIEFAYPEIIGYQPRNTSNLSELERIRKGVLFRNIYLINYTCFFFEFFFQYKSVKLLKYDLYFDCLPGESEKLQYHTETLNHVMELLFDDATAEVTSCVYRLAAGDTGGVQFELVLRIEQSVDKWWSKLPDRLKLCDHVFDLTKEVIENTVDVPKLKIAYYMAEHILVVYTYAMQTISVDKTDSASVAIKDKLISRIAKMTDVFVSATSKINSMDTECNCK</sequence>
<dbReference type="OrthoDB" id="2369992at2759"/>
<dbReference type="InParanoid" id="A0A1C7NFG1"/>
<comment type="caution">
    <text evidence="7">The sequence shown here is derived from an EMBL/GenBank/DDBJ whole genome shotgun (WGS) entry which is preliminary data.</text>
</comment>
<accession>A0A1C7NFG1</accession>
<dbReference type="Proteomes" id="UP000093000">
    <property type="component" value="Unassembled WGS sequence"/>
</dbReference>
<dbReference type="InterPro" id="IPR050815">
    <property type="entry name" value="TF_fung"/>
</dbReference>
<proteinExistence type="predicted"/>
<dbReference type="PANTHER" id="PTHR47338:SF5">
    <property type="entry name" value="ZN(II)2CYS6 TRANSCRIPTION FACTOR (EUROFUNG)"/>
    <property type="match status" value="1"/>
</dbReference>
<evidence type="ECO:0008006" key="9">
    <source>
        <dbReference type="Google" id="ProtNLM"/>
    </source>
</evidence>
<evidence type="ECO:0000313" key="8">
    <source>
        <dbReference type="Proteomes" id="UP000093000"/>
    </source>
</evidence>
<keyword evidence="6" id="KW-0175">Coiled coil</keyword>
<evidence type="ECO:0000256" key="4">
    <source>
        <dbReference type="ARBA" id="ARBA00023163"/>
    </source>
</evidence>
<evidence type="ECO:0000256" key="2">
    <source>
        <dbReference type="ARBA" id="ARBA00022723"/>
    </source>
</evidence>
<protein>
    <recommendedName>
        <fullName evidence="9">Zn(2)-C6 fungal-type domain-containing protein</fullName>
    </recommendedName>
</protein>
<dbReference type="CDD" id="cd12148">
    <property type="entry name" value="fungal_TF_MHR"/>
    <property type="match status" value="1"/>
</dbReference>
<dbReference type="AlphaFoldDB" id="A0A1C7NFG1"/>
<keyword evidence="4" id="KW-0804">Transcription</keyword>
<organism evidence="7 8">
    <name type="scientific">Choanephora cucurbitarum</name>
    <dbReference type="NCBI Taxonomy" id="101091"/>
    <lineage>
        <taxon>Eukaryota</taxon>
        <taxon>Fungi</taxon>
        <taxon>Fungi incertae sedis</taxon>
        <taxon>Mucoromycota</taxon>
        <taxon>Mucoromycotina</taxon>
        <taxon>Mucoromycetes</taxon>
        <taxon>Mucorales</taxon>
        <taxon>Mucorineae</taxon>
        <taxon>Choanephoraceae</taxon>
        <taxon>Choanephoroideae</taxon>
        <taxon>Choanephora</taxon>
    </lineage>
</organism>
<keyword evidence="2" id="KW-0479">Metal-binding</keyword>
<dbReference type="GO" id="GO:0000981">
    <property type="term" value="F:DNA-binding transcription factor activity, RNA polymerase II-specific"/>
    <property type="evidence" value="ECO:0007669"/>
    <property type="project" value="InterPro"/>
</dbReference>